<keyword evidence="2" id="KW-0560">Oxidoreductase</keyword>
<evidence type="ECO:0000259" key="6">
    <source>
        <dbReference type="Pfam" id="PF05201"/>
    </source>
</evidence>
<comment type="pathway">
    <text evidence="4">Porphyrin-containing compound metabolism.</text>
</comment>
<evidence type="ECO:0008006" key="9">
    <source>
        <dbReference type="Google" id="ProtNLM"/>
    </source>
</evidence>
<sequence>MEPAGLHAAERMRPHCQPVPSCSTNCSLASSLVLRPNWRSARRVVAASHNGVSVSLPASHVTSSQRALQELRDSKGLNRYALEKKSSIIALGLTVHSAPVELREKLAVPETEWPRASAELCAYPHIQEASVLSTCNRLEIYLVGLSFRRAVREAEEWLVRASGVPLTELRPHLFLLRDGDAVSHLLRVAAGLDSLVLGEGQILAQVKQAHRTGQGCPGFGRHLNGLFKAAVTAGKRVRSETAIAAGAVSVSSAAAELAALKLPELARLRLSVEREGSGVTCSPAPPPPPLSLASDDLNICVIGAGRMSRLLLKHLAGKGCRRALLVNRSRARAEALAAEFPELALEIQLMPQLAACVGRSDVRERGAAGERALLAPLPRRARLFVDIAVPRDVCGELDSETDAALVYNVDDLRQAEALLAREGAAFAAWRDSLEAVPTIKALRGKAEEVRAAELARALTRLGDVTPRQKKAVDDLSRAIVNKLLHGPMTALRCEPDDHAAISQTIANVEALERMFDLADSTQQVILSAARAKK</sequence>
<dbReference type="Pfam" id="PF00745">
    <property type="entry name" value="GlutR_dimer"/>
    <property type="match status" value="1"/>
</dbReference>
<keyword evidence="1" id="KW-0521">NADP</keyword>
<dbReference type="SUPFAM" id="SSF69742">
    <property type="entry name" value="Glutamyl tRNA-reductase catalytic, N-terminal domain"/>
    <property type="match status" value="1"/>
</dbReference>
<dbReference type="InterPro" id="IPR036453">
    <property type="entry name" value="GluRdtase_dimer_dom_sf"/>
</dbReference>
<evidence type="ECO:0000256" key="4">
    <source>
        <dbReference type="ARBA" id="ARBA00023444"/>
    </source>
</evidence>
<evidence type="ECO:0000259" key="5">
    <source>
        <dbReference type="Pfam" id="PF00745"/>
    </source>
</evidence>
<dbReference type="PANTHER" id="PTHR43120:SF1">
    <property type="entry name" value="GLUTAMYL-TRNA REDUCTASE 1, CHLOROPLASTIC"/>
    <property type="match status" value="1"/>
</dbReference>
<dbReference type="InterPro" id="IPR000343">
    <property type="entry name" value="4pyrrol_synth_GluRdtase"/>
</dbReference>
<accession>A0AAD9IMP8</accession>
<dbReference type="Proteomes" id="UP001255856">
    <property type="component" value="Unassembled WGS sequence"/>
</dbReference>
<evidence type="ECO:0000256" key="1">
    <source>
        <dbReference type="ARBA" id="ARBA00022857"/>
    </source>
</evidence>
<gene>
    <name evidence="7" type="ORF">QBZ16_001899</name>
</gene>
<dbReference type="Gene3D" id="3.30.460.30">
    <property type="entry name" value="Glutamyl-tRNA reductase, N-terminal domain"/>
    <property type="match status" value="1"/>
</dbReference>
<name>A0AAD9IMP8_PROWI</name>
<dbReference type="AlphaFoldDB" id="A0AAD9IMP8"/>
<feature type="domain" description="Glutamyl-tRNA reductase N-terminal" evidence="6">
    <location>
        <begin position="91"/>
        <end position="241"/>
    </location>
</feature>
<dbReference type="InterPro" id="IPR018214">
    <property type="entry name" value="GluRdtase_CS"/>
</dbReference>
<dbReference type="InterPro" id="IPR015896">
    <property type="entry name" value="4pyrrol_synth_GluRdtase_dimer"/>
</dbReference>
<evidence type="ECO:0000256" key="3">
    <source>
        <dbReference type="ARBA" id="ARBA00023244"/>
    </source>
</evidence>
<proteinExistence type="inferred from homology"/>
<dbReference type="GO" id="GO:0006779">
    <property type="term" value="P:porphyrin-containing compound biosynthetic process"/>
    <property type="evidence" value="ECO:0007669"/>
    <property type="project" value="UniProtKB-KW"/>
</dbReference>
<dbReference type="InterPro" id="IPR015895">
    <property type="entry name" value="4pyrrol_synth_GluRdtase_N"/>
</dbReference>
<keyword evidence="3" id="KW-0627">Porphyrin biosynthesis</keyword>
<dbReference type="SUPFAM" id="SSF51735">
    <property type="entry name" value="NAD(P)-binding Rossmann-fold domains"/>
    <property type="match status" value="1"/>
</dbReference>
<evidence type="ECO:0000313" key="7">
    <source>
        <dbReference type="EMBL" id="KAK2079505.1"/>
    </source>
</evidence>
<feature type="domain" description="Tetrapyrrole biosynthesis glutamyl-tRNA reductase dimerisation" evidence="5">
    <location>
        <begin position="414"/>
        <end position="517"/>
    </location>
</feature>
<comment type="caution">
    <text evidence="7">The sequence shown here is derived from an EMBL/GenBank/DDBJ whole genome shotgun (WGS) entry which is preliminary data.</text>
</comment>
<dbReference type="InterPro" id="IPR036343">
    <property type="entry name" value="GluRdtase_N_sf"/>
</dbReference>
<dbReference type="Pfam" id="PF05201">
    <property type="entry name" value="GlutR_N"/>
    <property type="match status" value="1"/>
</dbReference>
<dbReference type="CDD" id="cd05213">
    <property type="entry name" value="NAD_bind_Glutamyl_tRNA_reduct"/>
    <property type="match status" value="1"/>
</dbReference>
<organism evidence="7 8">
    <name type="scientific">Prototheca wickerhamii</name>
    <dbReference type="NCBI Taxonomy" id="3111"/>
    <lineage>
        <taxon>Eukaryota</taxon>
        <taxon>Viridiplantae</taxon>
        <taxon>Chlorophyta</taxon>
        <taxon>core chlorophytes</taxon>
        <taxon>Trebouxiophyceae</taxon>
        <taxon>Chlorellales</taxon>
        <taxon>Chlorellaceae</taxon>
        <taxon>Prototheca</taxon>
    </lineage>
</organism>
<protein>
    <recommendedName>
        <fullName evidence="9">Glutamyl-tRNA reductase</fullName>
    </recommendedName>
</protein>
<dbReference type="Gene3D" id="3.40.50.720">
    <property type="entry name" value="NAD(P)-binding Rossmann-like Domain"/>
    <property type="match status" value="1"/>
</dbReference>
<dbReference type="InterPro" id="IPR036291">
    <property type="entry name" value="NAD(P)-bd_dom_sf"/>
</dbReference>
<dbReference type="PROSITE" id="PS00747">
    <property type="entry name" value="GLUTR"/>
    <property type="match status" value="1"/>
</dbReference>
<dbReference type="SUPFAM" id="SSF69075">
    <property type="entry name" value="Glutamyl tRNA-reductase dimerization domain"/>
    <property type="match status" value="1"/>
</dbReference>
<keyword evidence="8" id="KW-1185">Reference proteome</keyword>
<dbReference type="GO" id="GO:0050661">
    <property type="term" value="F:NADP binding"/>
    <property type="evidence" value="ECO:0007669"/>
    <property type="project" value="InterPro"/>
</dbReference>
<evidence type="ECO:0000313" key="8">
    <source>
        <dbReference type="Proteomes" id="UP001255856"/>
    </source>
</evidence>
<reference evidence="7" key="1">
    <citation type="submission" date="2021-01" db="EMBL/GenBank/DDBJ databases">
        <authorList>
            <person name="Eckstrom K.M.E."/>
        </authorList>
    </citation>
    <scope>NUCLEOTIDE SEQUENCE</scope>
    <source>
        <strain evidence="7">UVCC 0001</strain>
    </source>
</reference>
<evidence type="ECO:0000256" key="2">
    <source>
        <dbReference type="ARBA" id="ARBA00023002"/>
    </source>
</evidence>
<dbReference type="FunFam" id="3.30.460.30:FF:000001">
    <property type="entry name" value="Glutamyl-tRNA reductase"/>
    <property type="match status" value="1"/>
</dbReference>
<dbReference type="HAMAP" id="MF_00087">
    <property type="entry name" value="Glu_tRNA_reductase"/>
    <property type="match status" value="1"/>
</dbReference>
<dbReference type="GO" id="GO:0008883">
    <property type="term" value="F:glutamyl-tRNA reductase activity"/>
    <property type="evidence" value="ECO:0007669"/>
    <property type="project" value="UniProtKB-EC"/>
</dbReference>
<dbReference type="EMBL" id="JASFZW010000002">
    <property type="protein sequence ID" value="KAK2079505.1"/>
    <property type="molecule type" value="Genomic_DNA"/>
</dbReference>
<dbReference type="PANTHER" id="PTHR43120">
    <property type="entry name" value="GLUTAMYL-TRNA REDUCTASE 1, CHLOROPLASTIC"/>
    <property type="match status" value="1"/>
</dbReference>